<keyword evidence="3" id="KW-1185">Reference proteome</keyword>
<dbReference type="AlphaFoldDB" id="A0A370NI81"/>
<evidence type="ECO:0000313" key="3">
    <source>
        <dbReference type="Proteomes" id="UP000255165"/>
    </source>
</evidence>
<dbReference type="Pfam" id="PF03401">
    <property type="entry name" value="TctC"/>
    <property type="match status" value="1"/>
</dbReference>
<reference evidence="3" key="1">
    <citation type="submission" date="2018-06" db="EMBL/GenBank/DDBJ databases">
        <authorList>
            <person name="Feng T."/>
            <person name="Jeon C.O."/>
        </authorList>
    </citation>
    <scope>NUCLEOTIDE SEQUENCE [LARGE SCALE GENOMIC DNA]</scope>
    <source>
        <strain evidence="3">S23</strain>
    </source>
</reference>
<sequence length="374" mass="39730">MMSPSGRNANSMYAYIRFFKICMRLTASTLLLCIHTQKRRPHMPSLASVRRTRPVLLLALVCAICQTPRANAETSAAWPARPLSLVVPFPAGGTTDTIARLLSKNLSRELGQSVVVENKSGASGTLGAAQVLRAPADGYSLLLGTPAEQINAPLMMSRPPYDPARDFAPVGCVSRGPNVLIVNPGLKAKTLADLLRMARTRPGQINFGSAGNGNTSHLSGELFAQAAGIVLTHIPYRGNAPAIADTIGGQVQMVFSNPATVLPHIRGGTLQPLAVTSRARIAALPDVPTLKESGIPVEIYSWTCLFTRAGTPKAIVGKLHGALAQALNDGQLAQAIEASGAEKFPSTPEQASRFLAGERTMWGNLIRSRHIHTD</sequence>
<evidence type="ECO:0000256" key="1">
    <source>
        <dbReference type="ARBA" id="ARBA00006987"/>
    </source>
</evidence>
<name>A0A370NI81_9BURK</name>
<dbReference type="PANTHER" id="PTHR42928:SF5">
    <property type="entry name" value="BLR1237 PROTEIN"/>
    <property type="match status" value="1"/>
</dbReference>
<evidence type="ECO:0000313" key="2">
    <source>
        <dbReference type="EMBL" id="RDK05284.1"/>
    </source>
</evidence>
<accession>A0A370NI81</accession>
<dbReference type="Gene3D" id="3.40.190.10">
    <property type="entry name" value="Periplasmic binding protein-like II"/>
    <property type="match status" value="1"/>
</dbReference>
<dbReference type="Gene3D" id="3.40.190.150">
    <property type="entry name" value="Bordetella uptake gene, domain 1"/>
    <property type="match status" value="1"/>
</dbReference>
<dbReference type="SUPFAM" id="SSF53850">
    <property type="entry name" value="Periplasmic binding protein-like II"/>
    <property type="match status" value="1"/>
</dbReference>
<organism evidence="2 3">
    <name type="scientific">Cupriavidus lacunae</name>
    <dbReference type="NCBI Taxonomy" id="2666307"/>
    <lineage>
        <taxon>Bacteria</taxon>
        <taxon>Pseudomonadati</taxon>
        <taxon>Pseudomonadota</taxon>
        <taxon>Betaproteobacteria</taxon>
        <taxon>Burkholderiales</taxon>
        <taxon>Burkholderiaceae</taxon>
        <taxon>Cupriavidus</taxon>
    </lineage>
</organism>
<proteinExistence type="inferred from homology"/>
<dbReference type="PANTHER" id="PTHR42928">
    <property type="entry name" value="TRICARBOXYLATE-BINDING PROTEIN"/>
    <property type="match status" value="1"/>
</dbReference>
<dbReference type="InterPro" id="IPR005064">
    <property type="entry name" value="BUG"/>
</dbReference>
<dbReference type="PIRSF" id="PIRSF017082">
    <property type="entry name" value="YflP"/>
    <property type="match status" value="1"/>
</dbReference>
<dbReference type="EMBL" id="QKWJ01000104">
    <property type="protein sequence ID" value="RDK05284.1"/>
    <property type="molecule type" value="Genomic_DNA"/>
</dbReference>
<protein>
    <submittedName>
        <fullName evidence="2">Tripartite tricarboxylate transporter substrate binding protein</fullName>
    </submittedName>
</protein>
<dbReference type="InterPro" id="IPR042100">
    <property type="entry name" value="Bug_dom1"/>
</dbReference>
<gene>
    <name evidence="2" type="ORF">DN412_37835</name>
</gene>
<comment type="similarity">
    <text evidence="1">Belongs to the UPF0065 (bug) family.</text>
</comment>
<dbReference type="CDD" id="cd13578">
    <property type="entry name" value="PBP2_Bug27"/>
    <property type="match status" value="1"/>
</dbReference>
<comment type="caution">
    <text evidence="2">The sequence shown here is derived from an EMBL/GenBank/DDBJ whole genome shotgun (WGS) entry which is preliminary data.</text>
</comment>
<dbReference type="Proteomes" id="UP000255165">
    <property type="component" value="Unassembled WGS sequence"/>
</dbReference>